<evidence type="ECO:0000259" key="3">
    <source>
        <dbReference type="PROSITE" id="PS51186"/>
    </source>
</evidence>
<dbReference type="PANTHER" id="PTHR43877">
    <property type="entry name" value="AMINOALKYLPHOSPHONATE N-ACETYLTRANSFERASE-RELATED-RELATED"/>
    <property type="match status" value="1"/>
</dbReference>
<dbReference type="RefSeq" id="WP_317121254.1">
    <property type="nucleotide sequence ID" value="NZ_JAWJBA010000001.1"/>
</dbReference>
<dbReference type="InterPro" id="IPR000182">
    <property type="entry name" value="GNAT_dom"/>
</dbReference>
<keyword evidence="5" id="KW-1185">Reference proteome</keyword>
<dbReference type="PROSITE" id="PS51186">
    <property type="entry name" value="GNAT"/>
    <property type="match status" value="1"/>
</dbReference>
<dbReference type="InterPro" id="IPR016181">
    <property type="entry name" value="Acyl_CoA_acyltransferase"/>
</dbReference>
<feature type="domain" description="N-acetyltransferase" evidence="3">
    <location>
        <begin position="1"/>
        <end position="124"/>
    </location>
</feature>
<evidence type="ECO:0000313" key="5">
    <source>
        <dbReference type="Proteomes" id="UP001287282"/>
    </source>
</evidence>
<gene>
    <name evidence="4" type="ORF">RYX56_06575</name>
</gene>
<keyword evidence="2" id="KW-0012">Acyltransferase</keyword>
<evidence type="ECO:0000313" key="4">
    <source>
        <dbReference type="EMBL" id="MDV2684035.1"/>
    </source>
</evidence>
<organism evidence="4 5">
    <name type="scientific">Alkalihalophilus lindianensis</name>
    <dbReference type="NCBI Taxonomy" id="1630542"/>
    <lineage>
        <taxon>Bacteria</taxon>
        <taxon>Bacillati</taxon>
        <taxon>Bacillota</taxon>
        <taxon>Bacilli</taxon>
        <taxon>Bacillales</taxon>
        <taxon>Bacillaceae</taxon>
        <taxon>Alkalihalophilus</taxon>
    </lineage>
</organism>
<evidence type="ECO:0000256" key="2">
    <source>
        <dbReference type="ARBA" id="ARBA00023315"/>
    </source>
</evidence>
<protein>
    <submittedName>
        <fullName evidence="4">GNAT family N-acetyltransferase</fullName>
    </submittedName>
</protein>
<dbReference type="CDD" id="cd04301">
    <property type="entry name" value="NAT_SF"/>
    <property type="match status" value="1"/>
</dbReference>
<reference evidence="4 5" key="1">
    <citation type="submission" date="2023-10" db="EMBL/GenBank/DDBJ databases">
        <title>Screening of Alkalihalobacillus lindianensis BZ-TG-R113 and Its Alleviation of Salt Stress on Rapeseed Growth.</title>
        <authorList>
            <person name="Zhao B."/>
            <person name="Guo T."/>
        </authorList>
    </citation>
    <scope>NUCLEOTIDE SEQUENCE [LARGE SCALE GENOMIC DNA]</scope>
    <source>
        <strain evidence="4 5">BZ-TG-R113</strain>
    </source>
</reference>
<dbReference type="InterPro" id="IPR050832">
    <property type="entry name" value="Bact_Acetyltransf"/>
</dbReference>
<dbReference type="EMBL" id="JAWJBA010000001">
    <property type="protein sequence ID" value="MDV2684035.1"/>
    <property type="molecule type" value="Genomic_DNA"/>
</dbReference>
<dbReference type="Pfam" id="PF00583">
    <property type="entry name" value="Acetyltransf_1"/>
    <property type="match status" value="1"/>
</dbReference>
<dbReference type="Proteomes" id="UP001287282">
    <property type="component" value="Unassembled WGS sequence"/>
</dbReference>
<accession>A0ABU3X827</accession>
<dbReference type="Gene3D" id="3.40.630.30">
    <property type="match status" value="1"/>
</dbReference>
<name>A0ABU3X827_9BACI</name>
<sequence length="124" mass="14625">MLAIRLYSYRARYFPALRAIIKDNDNAVFVFETNEGLETLSGWVYVFGKHLIELEYAEIGGLVVDNNKRRQGVGERLMRRSEEWAKESGYKEIRLRSGGQRKEAHAFYERIGYKNINWQQLFTI</sequence>
<comment type="caution">
    <text evidence="4">The sequence shown here is derived from an EMBL/GenBank/DDBJ whole genome shotgun (WGS) entry which is preliminary data.</text>
</comment>
<proteinExistence type="predicted"/>
<keyword evidence="1" id="KW-0808">Transferase</keyword>
<evidence type="ECO:0000256" key="1">
    <source>
        <dbReference type="ARBA" id="ARBA00022679"/>
    </source>
</evidence>
<dbReference type="SUPFAM" id="SSF55729">
    <property type="entry name" value="Acyl-CoA N-acyltransferases (Nat)"/>
    <property type="match status" value="1"/>
</dbReference>